<dbReference type="PANTHER" id="PTHR46706:SF12">
    <property type="entry name" value="PROTEIN QUA-1-RELATED"/>
    <property type="match status" value="1"/>
</dbReference>
<dbReference type="EMBL" id="BTSX01000002">
    <property type="protein sequence ID" value="GMS82859.1"/>
    <property type="molecule type" value="Genomic_DNA"/>
</dbReference>
<dbReference type="GO" id="GO:0016540">
    <property type="term" value="P:protein autoprocessing"/>
    <property type="evidence" value="ECO:0007669"/>
    <property type="project" value="InterPro"/>
</dbReference>
<name>A0AAV5SNF7_9BILA</name>
<proteinExistence type="predicted"/>
<comment type="caution">
    <text evidence="3">The sequence shown here is derived from an EMBL/GenBank/DDBJ whole genome shotgun (WGS) entry which is preliminary data.</text>
</comment>
<evidence type="ECO:0000259" key="2">
    <source>
        <dbReference type="Pfam" id="PF01079"/>
    </source>
</evidence>
<reference evidence="3" key="1">
    <citation type="submission" date="2023-10" db="EMBL/GenBank/DDBJ databases">
        <title>Genome assembly of Pristionchus species.</title>
        <authorList>
            <person name="Yoshida K."/>
            <person name="Sommer R.J."/>
        </authorList>
    </citation>
    <scope>NUCLEOTIDE SEQUENCE</scope>
    <source>
        <strain evidence="3">RS0144</strain>
    </source>
</reference>
<dbReference type="InterPro" id="IPR052140">
    <property type="entry name" value="Dev_Signal_Hedgehog-like"/>
</dbReference>
<evidence type="ECO:0000313" key="3">
    <source>
        <dbReference type="EMBL" id="GMS82859.1"/>
    </source>
</evidence>
<evidence type="ECO:0000256" key="1">
    <source>
        <dbReference type="ARBA" id="ARBA00022473"/>
    </source>
</evidence>
<dbReference type="Pfam" id="PF01079">
    <property type="entry name" value="Hint"/>
    <property type="match status" value="1"/>
</dbReference>
<evidence type="ECO:0000313" key="4">
    <source>
        <dbReference type="Proteomes" id="UP001432027"/>
    </source>
</evidence>
<feature type="domain" description="Hedgehog protein Hint" evidence="2">
    <location>
        <begin position="2"/>
        <end position="51"/>
    </location>
</feature>
<organism evidence="3 4">
    <name type="scientific">Pristionchus entomophagus</name>
    <dbReference type="NCBI Taxonomy" id="358040"/>
    <lineage>
        <taxon>Eukaryota</taxon>
        <taxon>Metazoa</taxon>
        <taxon>Ecdysozoa</taxon>
        <taxon>Nematoda</taxon>
        <taxon>Chromadorea</taxon>
        <taxon>Rhabditida</taxon>
        <taxon>Rhabditina</taxon>
        <taxon>Diplogasteromorpha</taxon>
        <taxon>Diplogasteroidea</taxon>
        <taxon>Neodiplogasteridae</taxon>
        <taxon>Pristionchus</taxon>
    </lineage>
</organism>
<protein>
    <recommendedName>
        <fullName evidence="2">Hedgehog protein Hint domain-containing protein</fullName>
    </recommendedName>
</protein>
<keyword evidence="1" id="KW-0217">Developmental protein</keyword>
<feature type="non-terminal residue" evidence="3">
    <location>
        <position position="1"/>
    </location>
</feature>
<keyword evidence="4" id="KW-1185">Reference proteome</keyword>
<accession>A0AAV5SNF7</accession>
<gene>
    <name evidence="3" type="ORF">PENTCL1PPCAC_5034</name>
</gene>
<dbReference type="AlphaFoldDB" id="A0AAV5SNF7"/>
<sequence length="91" mass="9806">QVRVIRADKVTQIGIYAPMTTSGRIIVNGVHASCHNIMQTNTIGSTIIEALTNIAERIFGRSADNVVESPAGLSTILEMADLIMPKNLVIM</sequence>
<dbReference type="Gene3D" id="2.170.16.10">
    <property type="entry name" value="Hedgehog/Intein (Hint) domain"/>
    <property type="match status" value="1"/>
</dbReference>
<dbReference type="Proteomes" id="UP001432027">
    <property type="component" value="Unassembled WGS sequence"/>
</dbReference>
<dbReference type="InterPro" id="IPR001767">
    <property type="entry name" value="Hedgehog_Hint"/>
</dbReference>
<dbReference type="PANTHER" id="PTHR46706">
    <property type="entry name" value="PROTEIN QUA-1-RELATED"/>
    <property type="match status" value="1"/>
</dbReference>